<reference evidence="1 2" key="1">
    <citation type="submission" date="2021-03" db="EMBL/GenBank/DDBJ databases">
        <title>Genomic Encyclopedia of Type Strains, Phase IV (KMG-IV): sequencing the most valuable type-strain genomes for metagenomic binning, comparative biology and taxonomic classification.</title>
        <authorList>
            <person name="Goeker M."/>
        </authorList>
    </citation>
    <scope>NUCLEOTIDE SEQUENCE [LARGE SCALE GENOMIC DNA]</scope>
    <source>
        <strain evidence="1 2">DSM 24738</strain>
    </source>
</reference>
<dbReference type="EMBL" id="JAGGKT010000011">
    <property type="protein sequence ID" value="MBP1933429.1"/>
    <property type="molecule type" value="Genomic_DNA"/>
</dbReference>
<gene>
    <name evidence="1" type="ORF">J2Z37_003442</name>
</gene>
<name>A0ABS4GT64_9BACL</name>
<keyword evidence="2" id="KW-1185">Reference proteome</keyword>
<evidence type="ECO:0000313" key="2">
    <source>
        <dbReference type="Proteomes" id="UP001519343"/>
    </source>
</evidence>
<dbReference type="Gene3D" id="2.30.40.10">
    <property type="entry name" value="Urease, subunit C, domain 1"/>
    <property type="match status" value="1"/>
</dbReference>
<dbReference type="RefSeq" id="WP_209811447.1">
    <property type="nucleotide sequence ID" value="NZ_JAGGKT010000011.1"/>
</dbReference>
<evidence type="ECO:0008006" key="3">
    <source>
        <dbReference type="Google" id="ProtNLM"/>
    </source>
</evidence>
<accession>A0ABS4GT64</accession>
<proteinExistence type="predicted"/>
<comment type="caution">
    <text evidence="1">The sequence shown here is derived from an EMBL/GenBank/DDBJ whole genome shotgun (WGS) entry which is preliminary data.</text>
</comment>
<dbReference type="SUPFAM" id="SSF51338">
    <property type="entry name" value="Composite domain of metallo-dependent hydrolases"/>
    <property type="match status" value="1"/>
</dbReference>
<dbReference type="Proteomes" id="UP001519343">
    <property type="component" value="Unassembled WGS sequence"/>
</dbReference>
<evidence type="ECO:0000313" key="1">
    <source>
        <dbReference type="EMBL" id="MBP1933429.1"/>
    </source>
</evidence>
<dbReference type="InterPro" id="IPR011059">
    <property type="entry name" value="Metal-dep_hydrolase_composite"/>
</dbReference>
<dbReference type="Gene3D" id="3.20.20.140">
    <property type="entry name" value="Metal-dependent hydrolases"/>
    <property type="match status" value="1"/>
</dbReference>
<dbReference type="PANTHER" id="PTHR11647:SF1">
    <property type="entry name" value="COLLAPSIN RESPONSE MEDIATOR PROTEIN"/>
    <property type="match status" value="1"/>
</dbReference>
<sequence length="308" mass="34624">MTTLIKGGSLVYGSGIKREDILLSGGVIAEIRESIPEREGMQVVDASSFYVLPGFIASVKAGDEDIAIQSGITTQIKECSIERLKEQFETKSFVTDGQADFVYQVSLSNLSKESLEWLGRRSVKVISLGQFPIHWRDLIPRLQRLGFIFHLESPDRSLLNEVPLPFIVPYSKMKSTIRKRTILHITPAEKLIWQKKMSQLDPYVIESYWFDGFPCPTPSSWKSTDEWMMLVKTMAQIPAKLFGVYPRKGSLALGADADLLFFSKDRQSTHAQGMIPSKVLVRGVTHDGENPALIGRFLPANQTYAFSF</sequence>
<protein>
    <recommendedName>
        <fullName evidence="3">Amidohydrolase-related domain-containing protein</fullName>
    </recommendedName>
</protein>
<dbReference type="InterPro" id="IPR050378">
    <property type="entry name" value="Metallo-dep_Hydrolases_sf"/>
</dbReference>
<organism evidence="1 2">
    <name type="scientific">Ammoniphilus resinae</name>
    <dbReference type="NCBI Taxonomy" id="861532"/>
    <lineage>
        <taxon>Bacteria</taxon>
        <taxon>Bacillati</taxon>
        <taxon>Bacillota</taxon>
        <taxon>Bacilli</taxon>
        <taxon>Bacillales</taxon>
        <taxon>Paenibacillaceae</taxon>
        <taxon>Aneurinibacillus group</taxon>
        <taxon>Ammoniphilus</taxon>
    </lineage>
</organism>
<dbReference type="PANTHER" id="PTHR11647">
    <property type="entry name" value="HYDRANTOINASE/DIHYDROPYRIMIDINASE FAMILY MEMBER"/>
    <property type="match status" value="1"/>
</dbReference>